<evidence type="ECO:0000256" key="4">
    <source>
        <dbReference type="ARBA" id="ARBA00022729"/>
    </source>
</evidence>
<keyword evidence="4 10" id="KW-0732">Signal</keyword>
<keyword evidence="7 9" id="KW-0472">Membrane</keyword>
<keyword evidence="2" id="KW-0433">Leucine-rich repeat</keyword>
<dbReference type="Pfam" id="PF07714">
    <property type="entry name" value="PK_Tyr_Ser-Thr"/>
    <property type="match status" value="1"/>
</dbReference>
<dbReference type="SMART" id="SM00369">
    <property type="entry name" value="LRR_TYP"/>
    <property type="match status" value="4"/>
</dbReference>
<keyword evidence="13" id="KW-1185">Reference proteome</keyword>
<evidence type="ECO:0000256" key="9">
    <source>
        <dbReference type="SAM" id="Phobius"/>
    </source>
</evidence>
<keyword evidence="5" id="KW-0677">Repeat</keyword>
<gene>
    <name evidence="12" type="ORF">ZIOFF_053693</name>
</gene>
<proteinExistence type="predicted"/>
<dbReference type="AlphaFoldDB" id="A0A8J5KNR9"/>
<dbReference type="InterPro" id="IPR001611">
    <property type="entry name" value="Leu-rich_rpt"/>
</dbReference>
<dbReference type="GO" id="GO:0004672">
    <property type="term" value="F:protein kinase activity"/>
    <property type="evidence" value="ECO:0007669"/>
    <property type="project" value="InterPro"/>
</dbReference>
<evidence type="ECO:0000313" key="12">
    <source>
        <dbReference type="EMBL" id="KAG6485164.1"/>
    </source>
</evidence>
<feature type="chain" id="PRO_5035215009" description="Protein kinase domain-containing protein" evidence="10">
    <location>
        <begin position="27"/>
        <end position="736"/>
    </location>
</feature>
<dbReference type="PROSITE" id="PS50011">
    <property type="entry name" value="PROTEIN_KINASE_DOM"/>
    <property type="match status" value="1"/>
</dbReference>
<evidence type="ECO:0000256" key="8">
    <source>
        <dbReference type="ARBA" id="ARBA00023180"/>
    </source>
</evidence>
<evidence type="ECO:0000256" key="5">
    <source>
        <dbReference type="ARBA" id="ARBA00022737"/>
    </source>
</evidence>
<evidence type="ECO:0000256" key="7">
    <source>
        <dbReference type="ARBA" id="ARBA00023136"/>
    </source>
</evidence>
<name>A0A8J5KNR9_ZINOF</name>
<comment type="subcellular location">
    <subcellularLocation>
        <location evidence="1">Membrane</location>
    </subcellularLocation>
</comment>
<dbReference type="EMBL" id="JACMSC010000015">
    <property type="protein sequence ID" value="KAG6485164.1"/>
    <property type="molecule type" value="Genomic_DNA"/>
</dbReference>
<accession>A0A8J5KNR9</accession>
<dbReference type="InterPro" id="IPR000719">
    <property type="entry name" value="Prot_kinase_dom"/>
</dbReference>
<dbReference type="PANTHER" id="PTHR48006:SF73">
    <property type="entry name" value="PROTEIN KINASE DOMAIN-CONTAINING PROTEIN"/>
    <property type="match status" value="1"/>
</dbReference>
<keyword evidence="8" id="KW-0325">Glycoprotein</keyword>
<dbReference type="OrthoDB" id="676979at2759"/>
<sequence length="736" mass="80111">MGFLSTVVPFAVAALFFFLLSLRSSAQPLSRSQSKTLLRLPRLLEYPPVLAGWSNSTAFCYILPTPSLSVSCDAGRVTGLSVVGGASGPISPAFSSDSLFTTLSRLPDLTYLSLVSLGLYGPLPAKVDRLASLQVLNLSSNYFSGAIPPELSRVFTLQNLILSWNLFNGTVPDLRPLSAILELDLSGNNLGQKFPSLSSSLVTLSLRNNSFADKIPANLASFDQLRRLDLSFNELHGLVPAFLFLLPSMQYLDLSENRLTGEVPANSSCSIDLSYVDISNNLIVGRLPSCIQSNSSNRVVLSSGNCLSAVDLGFQHPNTYCNQGALAAVLPSANKISGSKSNLGLIFGIVGGAICGAVLVGLLGFLIFRKMRSAKDEEDTRNIFEKTNVGKSFVHVAPRSPPDARHMSPTVMIGTLGLEPYQIFSIEDLEEATNSFDPSNLIEDGALGQAYKGWIRDGSSVIIRCLRLNHKLSRQSLLQYMDIVSKLRHRHLVSIIGYCVANDSENTNTIDAIFLVFEHVSNGSLRFYLGESRKTEITMTLTQRVSATIGVARGIQFLHTVTVPGIVGNDLNIENILLDQTFTAKISNYNLPTLANFRSNKLGSRSPLTIFAHKEDLGSIDSVVNGEKEDIYQFGLILLEIVTGRPPGSNAQLDSLRAKLEKSLVDKPASLKGFTDMEIRGSSSVDSLSRVVEVSLNCLSKDPKQRPCIDDVIWNLQYSVQVQDDWASNESFNVQI</sequence>
<comment type="caution">
    <text evidence="12">The sequence shown here is derived from an EMBL/GenBank/DDBJ whole genome shotgun (WGS) entry which is preliminary data.</text>
</comment>
<reference evidence="12 13" key="1">
    <citation type="submission" date="2020-08" db="EMBL/GenBank/DDBJ databases">
        <title>Plant Genome Project.</title>
        <authorList>
            <person name="Zhang R.-G."/>
        </authorList>
    </citation>
    <scope>NUCLEOTIDE SEQUENCE [LARGE SCALE GENOMIC DNA]</scope>
    <source>
        <tissue evidence="12">Rhizome</tissue>
    </source>
</reference>
<dbReference type="Pfam" id="PF00560">
    <property type="entry name" value="LRR_1"/>
    <property type="match status" value="1"/>
</dbReference>
<keyword evidence="3 9" id="KW-0812">Transmembrane</keyword>
<protein>
    <recommendedName>
        <fullName evidence="11">Protein kinase domain-containing protein</fullName>
    </recommendedName>
</protein>
<dbReference type="PANTHER" id="PTHR48006">
    <property type="entry name" value="LEUCINE-RICH REPEAT-CONTAINING PROTEIN DDB_G0281931-RELATED"/>
    <property type="match status" value="1"/>
</dbReference>
<evidence type="ECO:0000256" key="10">
    <source>
        <dbReference type="SAM" id="SignalP"/>
    </source>
</evidence>
<dbReference type="Pfam" id="PF13855">
    <property type="entry name" value="LRR_8"/>
    <property type="match status" value="1"/>
</dbReference>
<dbReference type="FunFam" id="3.80.10.10:FF:000041">
    <property type="entry name" value="LRR receptor-like serine/threonine-protein kinase ERECTA"/>
    <property type="match status" value="1"/>
</dbReference>
<dbReference type="Proteomes" id="UP000734854">
    <property type="component" value="Unassembled WGS sequence"/>
</dbReference>
<keyword evidence="6 9" id="KW-1133">Transmembrane helix</keyword>
<evidence type="ECO:0000256" key="3">
    <source>
        <dbReference type="ARBA" id="ARBA00022692"/>
    </source>
</evidence>
<dbReference type="InterPro" id="IPR001245">
    <property type="entry name" value="Ser-Thr/Tyr_kinase_cat_dom"/>
</dbReference>
<feature type="domain" description="Protein kinase" evidence="11">
    <location>
        <begin position="436"/>
        <end position="718"/>
    </location>
</feature>
<dbReference type="GO" id="GO:0016020">
    <property type="term" value="C:membrane"/>
    <property type="evidence" value="ECO:0007669"/>
    <property type="project" value="UniProtKB-SubCell"/>
</dbReference>
<dbReference type="InterPro" id="IPR003591">
    <property type="entry name" value="Leu-rich_rpt_typical-subtyp"/>
</dbReference>
<evidence type="ECO:0000256" key="1">
    <source>
        <dbReference type="ARBA" id="ARBA00004370"/>
    </source>
</evidence>
<evidence type="ECO:0000256" key="6">
    <source>
        <dbReference type="ARBA" id="ARBA00022989"/>
    </source>
</evidence>
<evidence type="ECO:0000259" key="11">
    <source>
        <dbReference type="PROSITE" id="PS50011"/>
    </source>
</evidence>
<feature type="signal peptide" evidence="10">
    <location>
        <begin position="1"/>
        <end position="26"/>
    </location>
</feature>
<organism evidence="12 13">
    <name type="scientific">Zingiber officinale</name>
    <name type="common">Ginger</name>
    <name type="synonym">Amomum zingiber</name>
    <dbReference type="NCBI Taxonomy" id="94328"/>
    <lineage>
        <taxon>Eukaryota</taxon>
        <taxon>Viridiplantae</taxon>
        <taxon>Streptophyta</taxon>
        <taxon>Embryophyta</taxon>
        <taxon>Tracheophyta</taxon>
        <taxon>Spermatophyta</taxon>
        <taxon>Magnoliopsida</taxon>
        <taxon>Liliopsida</taxon>
        <taxon>Zingiberales</taxon>
        <taxon>Zingiberaceae</taxon>
        <taxon>Zingiber</taxon>
    </lineage>
</organism>
<dbReference type="GO" id="GO:0005524">
    <property type="term" value="F:ATP binding"/>
    <property type="evidence" value="ECO:0007669"/>
    <property type="project" value="InterPro"/>
</dbReference>
<feature type="transmembrane region" description="Helical" evidence="9">
    <location>
        <begin position="343"/>
        <end position="368"/>
    </location>
</feature>
<evidence type="ECO:0000256" key="2">
    <source>
        <dbReference type="ARBA" id="ARBA00022614"/>
    </source>
</evidence>
<dbReference type="InterPro" id="IPR051824">
    <property type="entry name" value="LRR_Rcpt-Like_S/T_Kinase"/>
</dbReference>
<evidence type="ECO:0000313" key="13">
    <source>
        <dbReference type="Proteomes" id="UP000734854"/>
    </source>
</evidence>